<evidence type="ECO:0000313" key="3">
    <source>
        <dbReference type="Proteomes" id="UP000245535"/>
    </source>
</evidence>
<evidence type="ECO:0000313" key="2">
    <source>
        <dbReference type="EMBL" id="PWJ39402.1"/>
    </source>
</evidence>
<sequence length="401" mass="45175">MKENNLSQDNLSNSEVNNPNLEKKDVALHDIILKQHDMLLKQYEVIAKEKERKEDEIDLTALLPSFLKKKNANNEEIDSLESALLNKSKESLLATETTLTTAGNWFTRSVSTYFNGIANYWLLLLILTGLGAAVGGFIFTTAEPTYKSHITLVTENVGYKDVYKGMVLTLDELAETNSNSALAQRIGVSEETASLISGIKYEEYLQKADSIVNDSTVIKAPISPYFKIFAEVKDNKVLPELEEGLFSLLTENEPLDRQVKAEKALLKQSLRDLDAEKSLMDSLRLVVMNRIGDTENKKDDFYVKQSGIETGGGLILSENRKLEIEPTLPFNKLKEIDAQKRSIIKKLELMEYKLQVIENFAAINKPVFPRMRHLLIPIILAFALGTVLTTILYSLKRRKTA</sequence>
<dbReference type="Proteomes" id="UP000245535">
    <property type="component" value="Unassembled WGS sequence"/>
</dbReference>
<proteinExistence type="predicted"/>
<protein>
    <recommendedName>
        <fullName evidence="4">Subunit length determinant protein</fullName>
    </recommendedName>
</protein>
<dbReference type="EMBL" id="QGDO01000006">
    <property type="protein sequence ID" value="PWJ39402.1"/>
    <property type="molecule type" value="Genomic_DNA"/>
</dbReference>
<evidence type="ECO:0000256" key="1">
    <source>
        <dbReference type="SAM" id="Phobius"/>
    </source>
</evidence>
<keyword evidence="1" id="KW-1133">Transmembrane helix</keyword>
<keyword evidence="1" id="KW-0472">Membrane</keyword>
<accession>A0A315Z6S0</accession>
<keyword evidence="3" id="KW-1185">Reference proteome</keyword>
<comment type="caution">
    <text evidence="2">The sequence shown here is derived from an EMBL/GenBank/DDBJ whole genome shotgun (WGS) entry which is preliminary data.</text>
</comment>
<feature type="transmembrane region" description="Helical" evidence="1">
    <location>
        <begin position="118"/>
        <end position="139"/>
    </location>
</feature>
<feature type="transmembrane region" description="Helical" evidence="1">
    <location>
        <begin position="374"/>
        <end position="395"/>
    </location>
</feature>
<organism evidence="2 3">
    <name type="scientific">Sediminitomix flava</name>
    <dbReference type="NCBI Taxonomy" id="379075"/>
    <lineage>
        <taxon>Bacteria</taxon>
        <taxon>Pseudomonadati</taxon>
        <taxon>Bacteroidota</taxon>
        <taxon>Cytophagia</taxon>
        <taxon>Cytophagales</taxon>
        <taxon>Flammeovirgaceae</taxon>
        <taxon>Sediminitomix</taxon>
    </lineage>
</organism>
<dbReference type="AlphaFoldDB" id="A0A315Z6S0"/>
<reference evidence="2 3" key="1">
    <citation type="submission" date="2018-03" db="EMBL/GenBank/DDBJ databases">
        <title>Genomic Encyclopedia of Archaeal and Bacterial Type Strains, Phase II (KMG-II): from individual species to whole genera.</title>
        <authorList>
            <person name="Goeker M."/>
        </authorList>
    </citation>
    <scope>NUCLEOTIDE SEQUENCE [LARGE SCALE GENOMIC DNA]</scope>
    <source>
        <strain evidence="2 3">DSM 28229</strain>
    </source>
</reference>
<dbReference type="RefSeq" id="WP_109621404.1">
    <property type="nucleotide sequence ID" value="NZ_QGDO01000006.1"/>
</dbReference>
<evidence type="ECO:0008006" key="4">
    <source>
        <dbReference type="Google" id="ProtNLM"/>
    </source>
</evidence>
<gene>
    <name evidence="2" type="ORF">BC781_106303</name>
</gene>
<name>A0A315Z6S0_SEDFL</name>
<keyword evidence="1" id="KW-0812">Transmembrane</keyword>